<feature type="compositionally biased region" description="Basic and acidic residues" evidence="1">
    <location>
        <begin position="1"/>
        <end position="17"/>
    </location>
</feature>
<feature type="region of interest" description="Disordered" evidence="1">
    <location>
        <begin position="1"/>
        <end position="26"/>
    </location>
</feature>
<evidence type="ECO:0000313" key="3">
    <source>
        <dbReference type="Proteomes" id="UP000597853"/>
    </source>
</evidence>
<evidence type="ECO:0000313" key="2">
    <source>
        <dbReference type="EMBL" id="GGS61922.1"/>
    </source>
</evidence>
<accession>A0ABQ2TD31</accession>
<proteinExistence type="predicted"/>
<sequence length="84" mass="9210">MDGERGCRVGERRERDWTAMTPGDFDRDAPLCLNVGTGPVVVPAEPDEYGTEPLFGDEVPQRRPAPRGAPRRTAAPDAQQGMLF</sequence>
<name>A0ABQ2TD31_STREZ</name>
<feature type="compositionally biased region" description="Low complexity" evidence="1">
    <location>
        <begin position="66"/>
        <end position="78"/>
    </location>
</feature>
<dbReference type="EMBL" id="BMTX01000016">
    <property type="protein sequence ID" value="GGS61922.1"/>
    <property type="molecule type" value="Genomic_DNA"/>
</dbReference>
<protein>
    <submittedName>
        <fullName evidence="2">Uncharacterized protein</fullName>
    </submittedName>
</protein>
<organism evidence="2 3">
    <name type="scientific">Streptomyces pseudogriseolus</name>
    <name type="common">Streptomyces gancidicus</name>
    <name type="synonym">Streptomyces rubiginosus</name>
    <dbReference type="NCBI Taxonomy" id="36817"/>
    <lineage>
        <taxon>Bacteria</taxon>
        <taxon>Bacillati</taxon>
        <taxon>Actinomycetota</taxon>
        <taxon>Actinomycetes</taxon>
        <taxon>Kitasatosporales</taxon>
        <taxon>Streptomycetaceae</taxon>
        <taxon>Streptomyces</taxon>
        <taxon>Streptomyces pseudogriseolus group</taxon>
    </lineage>
</organism>
<gene>
    <name evidence="2" type="ORF">GCM10010285_46570</name>
</gene>
<comment type="caution">
    <text evidence="2">The sequence shown here is derived from an EMBL/GenBank/DDBJ whole genome shotgun (WGS) entry which is preliminary data.</text>
</comment>
<dbReference type="Proteomes" id="UP000597853">
    <property type="component" value="Unassembled WGS sequence"/>
</dbReference>
<evidence type="ECO:0000256" key="1">
    <source>
        <dbReference type="SAM" id="MobiDB-lite"/>
    </source>
</evidence>
<keyword evidence="3" id="KW-1185">Reference proteome</keyword>
<reference evidence="3" key="1">
    <citation type="journal article" date="2019" name="Int. J. Syst. Evol. Microbiol.">
        <title>The Global Catalogue of Microorganisms (GCM) 10K type strain sequencing project: providing services to taxonomists for standard genome sequencing and annotation.</title>
        <authorList>
            <consortium name="The Broad Institute Genomics Platform"/>
            <consortium name="The Broad Institute Genome Sequencing Center for Infectious Disease"/>
            <person name="Wu L."/>
            <person name="Ma J."/>
        </authorList>
    </citation>
    <scope>NUCLEOTIDE SEQUENCE [LARGE SCALE GENOMIC DNA]</scope>
    <source>
        <strain evidence="3">JCM 4416</strain>
    </source>
</reference>
<feature type="region of interest" description="Disordered" evidence="1">
    <location>
        <begin position="45"/>
        <end position="84"/>
    </location>
</feature>